<dbReference type="EMBL" id="JACHIW010000002">
    <property type="protein sequence ID" value="MBB5158473.1"/>
    <property type="molecule type" value="Genomic_DNA"/>
</dbReference>
<dbReference type="AlphaFoldDB" id="A0A840QK09"/>
<evidence type="ECO:0000313" key="1">
    <source>
        <dbReference type="EMBL" id="MBB5158473.1"/>
    </source>
</evidence>
<name>A0A840QK09_9PSEU</name>
<keyword evidence="2" id="KW-1185">Reference proteome</keyword>
<comment type="caution">
    <text evidence="1">The sequence shown here is derived from an EMBL/GenBank/DDBJ whole genome shotgun (WGS) entry which is preliminary data.</text>
</comment>
<reference evidence="1 2" key="1">
    <citation type="submission" date="2020-08" db="EMBL/GenBank/DDBJ databases">
        <title>Sequencing the genomes of 1000 actinobacteria strains.</title>
        <authorList>
            <person name="Klenk H.-P."/>
        </authorList>
    </citation>
    <scope>NUCLEOTIDE SEQUENCE [LARGE SCALE GENOMIC DNA]</scope>
    <source>
        <strain evidence="1 2">DSM 45584</strain>
    </source>
</reference>
<accession>A0A840QK09</accession>
<gene>
    <name evidence="1" type="ORF">BJ970_006072</name>
</gene>
<protein>
    <submittedName>
        <fullName evidence="1">Uncharacterized protein</fullName>
    </submittedName>
</protein>
<sequence>MSDLPDLHLLTRLVPDEPAGHCAAAVRMPPDGWLRPCRGGLCWAVGWRVSVAAKSTAAVS</sequence>
<dbReference type="RefSeq" id="WP_184730276.1">
    <property type="nucleotide sequence ID" value="NZ_JACHIW010000002.1"/>
</dbReference>
<organism evidence="1 2">
    <name type="scientific">Saccharopolyspora phatthalungensis</name>
    <dbReference type="NCBI Taxonomy" id="664693"/>
    <lineage>
        <taxon>Bacteria</taxon>
        <taxon>Bacillati</taxon>
        <taxon>Actinomycetota</taxon>
        <taxon>Actinomycetes</taxon>
        <taxon>Pseudonocardiales</taxon>
        <taxon>Pseudonocardiaceae</taxon>
        <taxon>Saccharopolyspora</taxon>
    </lineage>
</organism>
<proteinExistence type="predicted"/>
<dbReference type="Proteomes" id="UP000584374">
    <property type="component" value="Unassembled WGS sequence"/>
</dbReference>
<evidence type="ECO:0000313" key="2">
    <source>
        <dbReference type="Proteomes" id="UP000584374"/>
    </source>
</evidence>